<dbReference type="Pfam" id="PF22956">
    <property type="entry name" value="VPS15-like_hel"/>
    <property type="match status" value="1"/>
</dbReference>
<evidence type="ECO:0000259" key="3">
    <source>
        <dbReference type="Pfam" id="PF22956"/>
    </source>
</evidence>
<evidence type="ECO:0000256" key="1">
    <source>
        <dbReference type="ARBA" id="ARBA00022527"/>
    </source>
</evidence>
<dbReference type="PANTHER" id="PTHR17583">
    <property type="entry name" value="PHOSPHOINOSITIDE 3-KINASE REGULATORY SUBUNIT 4"/>
    <property type="match status" value="1"/>
</dbReference>
<dbReference type="GO" id="GO:0034272">
    <property type="term" value="C:phosphatidylinositol 3-kinase complex, class III, type II"/>
    <property type="evidence" value="ECO:0007669"/>
    <property type="project" value="TreeGrafter"/>
</dbReference>
<dbReference type="AlphaFoldDB" id="A0A3S5BRL2"/>
<keyword evidence="1" id="KW-0808">Transferase</keyword>
<protein>
    <recommendedName>
        <fullName evidence="3">Phosphatase 2A Regulatory Subunit A helical domain-containing protein</fullName>
    </recommendedName>
</protein>
<reference evidence="4" key="1">
    <citation type="submission" date="2018-11" db="EMBL/GenBank/DDBJ databases">
        <authorList>
            <consortium name="Pathogen Informatics"/>
        </authorList>
    </citation>
    <scope>NUCLEOTIDE SEQUENCE</scope>
</reference>
<dbReference type="EMBL" id="CAAALY010023166">
    <property type="protein sequence ID" value="VEL15026.1"/>
    <property type="molecule type" value="Genomic_DNA"/>
</dbReference>
<dbReference type="SUPFAM" id="SSF48371">
    <property type="entry name" value="ARM repeat"/>
    <property type="match status" value="1"/>
</dbReference>
<name>A0A3S5BRL2_9PLAT</name>
<evidence type="ECO:0000313" key="5">
    <source>
        <dbReference type="Proteomes" id="UP000784294"/>
    </source>
</evidence>
<dbReference type="GO" id="GO:0006623">
    <property type="term" value="P:protein targeting to vacuole"/>
    <property type="evidence" value="ECO:0007669"/>
    <property type="project" value="TreeGrafter"/>
</dbReference>
<keyword evidence="5" id="KW-1185">Reference proteome</keyword>
<keyword evidence="2" id="KW-0677">Repeat</keyword>
<feature type="domain" description="Phosphatase 2A Regulatory Subunit A helical" evidence="3">
    <location>
        <begin position="60"/>
        <end position="225"/>
    </location>
</feature>
<dbReference type="GO" id="GO:0004674">
    <property type="term" value="F:protein serine/threonine kinase activity"/>
    <property type="evidence" value="ECO:0007669"/>
    <property type="project" value="UniProtKB-KW"/>
</dbReference>
<sequence length="251" mass="27424">MKVITHKRLLGLERIAYLTPMAENCKIESCTSGITSATSLPLSKSCSRSGAGHTGTYASTAVSDFDHGQAIIRHLVRERLVNLFSDPVNLVRRSLMETGGLIKLAGFLGRSWTNDTLLSHMVTFLNDKNDPGLRAAFFQQIGPLACLAGSQCVAVLRPLLEQGLLDPSECVLEACLHALTHLLYRRLLGPVYSLSFLNQCLCLTSHPTMRIRQAAVAFIALTTRQALGPLLGSGDCGKWFLVKYSHLCKQL</sequence>
<dbReference type="GO" id="GO:0034271">
    <property type="term" value="C:phosphatidylinositol 3-kinase complex, class III, type I"/>
    <property type="evidence" value="ECO:0007669"/>
    <property type="project" value="TreeGrafter"/>
</dbReference>
<dbReference type="InterPro" id="IPR045162">
    <property type="entry name" value="Vps15-like"/>
</dbReference>
<proteinExistence type="predicted"/>
<dbReference type="GO" id="GO:0016236">
    <property type="term" value="P:macroautophagy"/>
    <property type="evidence" value="ECO:0007669"/>
    <property type="project" value="InterPro"/>
</dbReference>
<keyword evidence="1" id="KW-0723">Serine/threonine-protein kinase</keyword>
<dbReference type="GO" id="GO:0045324">
    <property type="term" value="P:late endosome to vacuole transport"/>
    <property type="evidence" value="ECO:0007669"/>
    <property type="project" value="InterPro"/>
</dbReference>
<dbReference type="Gene3D" id="1.25.10.10">
    <property type="entry name" value="Leucine-rich Repeat Variant"/>
    <property type="match status" value="1"/>
</dbReference>
<dbReference type="InterPro" id="IPR016024">
    <property type="entry name" value="ARM-type_fold"/>
</dbReference>
<keyword evidence="1" id="KW-0418">Kinase</keyword>
<dbReference type="GO" id="GO:0071561">
    <property type="term" value="C:nucleus-vacuole junction"/>
    <property type="evidence" value="ECO:0007669"/>
    <property type="project" value="TreeGrafter"/>
</dbReference>
<dbReference type="Proteomes" id="UP000784294">
    <property type="component" value="Unassembled WGS sequence"/>
</dbReference>
<dbReference type="PANTHER" id="PTHR17583:SF0">
    <property type="entry name" value="PHOSPHOINOSITIDE 3-KINASE REGULATORY SUBUNIT 4"/>
    <property type="match status" value="1"/>
</dbReference>
<dbReference type="OrthoDB" id="6084691at2759"/>
<organism evidence="4 5">
    <name type="scientific">Protopolystoma xenopodis</name>
    <dbReference type="NCBI Taxonomy" id="117903"/>
    <lineage>
        <taxon>Eukaryota</taxon>
        <taxon>Metazoa</taxon>
        <taxon>Spiralia</taxon>
        <taxon>Lophotrochozoa</taxon>
        <taxon>Platyhelminthes</taxon>
        <taxon>Monogenea</taxon>
        <taxon>Polyopisthocotylea</taxon>
        <taxon>Polystomatidea</taxon>
        <taxon>Polystomatidae</taxon>
        <taxon>Protopolystoma</taxon>
    </lineage>
</organism>
<evidence type="ECO:0000256" key="2">
    <source>
        <dbReference type="ARBA" id="ARBA00022737"/>
    </source>
</evidence>
<dbReference type="GO" id="GO:0005770">
    <property type="term" value="C:late endosome"/>
    <property type="evidence" value="ECO:0007669"/>
    <property type="project" value="TreeGrafter"/>
</dbReference>
<dbReference type="InterPro" id="IPR055231">
    <property type="entry name" value="2AA_helical"/>
</dbReference>
<accession>A0A3S5BRL2</accession>
<gene>
    <name evidence="4" type="ORF">PXEA_LOCUS8466</name>
</gene>
<evidence type="ECO:0000313" key="4">
    <source>
        <dbReference type="EMBL" id="VEL15026.1"/>
    </source>
</evidence>
<comment type="caution">
    <text evidence="4">The sequence shown here is derived from an EMBL/GenBank/DDBJ whole genome shotgun (WGS) entry which is preliminary data.</text>
</comment>
<dbReference type="InterPro" id="IPR011989">
    <property type="entry name" value="ARM-like"/>
</dbReference>